<dbReference type="EMBL" id="CM034414">
    <property type="protein sequence ID" value="KAJ0170199.1"/>
    <property type="molecule type" value="Genomic_DNA"/>
</dbReference>
<proteinExistence type="predicted"/>
<sequence>MAHCCSQCSFTAQFESALIMHHQLHHENNTADGFPVESEPYRLEMKSSTMPRVSTPKPNFLSKERNFKLPSRTSSATKLFEKLRAKICRSRQLVTHKEDNAETPALHELSAISECTSKALQDDIIFSKPCVSTMKEGVETYGCHLCDFDADRITVLDRHLLNDHKIGLENLLKLVMAKTKDSLAEDSIPIFGIRQPYYKPQDEIIEDGEFVIETVTPKIKILKHAATNTEIQWADIPNLKDNCRMITKELDKLINYPMDKCDKDKFSAKMRTLNECMCKFVDSSNTLKRVLTKRLDSKSTLHERGGDEFYNLGLGDRGTPRDWERAHSERMERSRKKFDDNSLSKHLFYF</sequence>
<evidence type="ECO:0000313" key="2">
    <source>
        <dbReference type="Proteomes" id="UP000824533"/>
    </source>
</evidence>
<reference evidence="1 2" key="1">
    <citation type="journal article" date="2021" name="Front. Genet.">
        <title>Chromosome-Level Genome Assembly Reveals Significant Gene Expansion in the Toll and IMD Signaling Pathways of Dendrolimus kikuchii.</title>
        <authorList>
            <person name="Zhou J."/>
            <person name="Wu P."/>
            <person name="Xiong Z."/>
            <person name="Liu N."/>
            <person name="Zhao N."/>
            <person name="Ji M."/>
            <person name="Qiu Y."/>
            <person name="Yang B."/>
        </authorList>
    </citation>
    <scope>NUCLEOTIDE SEQUENCE [LARGE SCALE GENOMIC DNA]</scope>
    <source>
        <strain evidence="1">Ann1</strain>
    </source>
</reference>
<accession>A0ACC1CFE9</accession>
<protein>
    <submittedName>
        <fullName evidence="1">Uncharacterized protein</fullName>
    </submittedName>
</protein>
<dbReference type="Proteomes" id="UP000824533">
    <property type="component" value="Linkage Group LG28"/>
</dbReference>
<gene>
    <name evidence="1" type="ORF">K1T71_014127</name>
</gene>
<name>A0ACC1CFE9_9NEOP</name>
<keyword evidence="2" id="KW-1185">Reference proteome</keyword>
<comment type="caution">
    <text evidence="1">The sequence shown here is derived from an EMBL/GenBank/DDBJ whole genome shotgun (WGS) entry which is preliminary data.</text>
</comment>
<evidence type="ECO:0000313" key="1">
    <source>
        <dbReference type="EMBL" id="KAJ0170199.1"/>
    </source>
</evidence>
<organism evidence="1 2">
    <name type="scientific">Dendrolimus kikuchii</name>
    <dbReference type="NCBI Taxonomy" id="765133"/>
    <lineage>
        <taxon>Eukaryota</taxon>
        <taxon>Metazoa</taxon>
        <taxon>Ecdysozoa</taxon>
        <taxon>Arthropoda</taxon>
        <taxon>Hexapoda</taxon>
        <taxon>Insecta</taxon>
        <taxon>Pterygota</taxon>
        <taxon>Neoptera</taxon>
        <taxon>Endopterygota</taxon>
        <taxon>Lepidoptera</taxon>
        <taxon>Glossata</taxon>
        <taxon>Ditrysia</taxon>
        <taxon>Bombycoidea</taxon>
        <taxon>Lasiocampidae</taxon>
        <taxon>Dendrolimus</taxon>
    </lineage>
</organism>